<sequence length="493" mass="57201">MEHSQEALKKKQFTDLSLNPFQQTKFSRNTNIQKIIKEFANFSQEKLRLENEVVKIAGRIINRIRRFGELTFADLADQSGVVQLKVVRNKDFAKISSGDIIGITGKLCKTDLQAEKNKSELSIEIEEFIILAKCQQTLPDTAHYKLKDTEERFRKRYLDLLVNAETRDILITRHKIIQNIRQFLDHQEFIEMETPILVSEASGAQAKPFITHHNKLHRDFYLRIATEIPLKKLLVGGFEKVYEIGRIFRNEGIDARHNPEFTTIEVYQAYENSEYMMNLAEKLLHYLAKEVLKKEEFQFNSHNISLKEPFRKLSMVEAIKEHANLDFSQINNLEEALSLAQKHNLKIEKFQKSVGYIILAFFEEYVEKKLIQPTFIYDYPIETSPLAKSKVDNKNIADRFELYVGGLEFANGYSELNDPIEQKKRFEEQTKQKELGNEEIASFDKEFLEALEYGMPPAGGLGIGIDRLVMLFTGQSSIKEVIAFPQLKSKEKE</sequence>
<dbReference type="InterPro" id="IPR012340">
    <property type="entry name" value="NA-bd_OB-fold"/>
</dbReference>
<dbReference type="EC" id="6.1.1.6" evidence="1 9"/>
<dbReference type="SUPFAM" id="SSF55681">
    <property type="entry name" value="Class II aaRS and biotin synthetases"/>
    <property type="match status" value="1"/>
</dbReference>
<dbReference type="Gene3D" id="2.40.50.140">
    <property type="entry name" value="Nucleic acid-binding proteins"/>
    <property type="match status" value="1"/>
</dbReference>
<keyword evidence="3" id="KW-0479">Metal-binding</keyword>
<comment type="catalytic activity">
    <reaction evidence="8 9">
        <text>tRNA(Lys) + L-lysine + ATP = L-lysyl-tRNA(Lys) + AMP + diphosphate</text>
        <dbReference type="Rhea" id="RHEA:20792"/>
        <dbReference type="Rhea" id="RHEA-COMP:9696"/>
        <dbReference type="Rhea" id="RHEA-COMP:9697"/>
        <dbReference type="ChEBI" id="CHEBI:30616"/>
        <dbReference type="ChEBI" id="CHEBI:32551"/>
        <dbReference type="ChEBI" id="CHEBI:33019"/>
        <dbReference type="ChEBI" id="CHEBI:78442"/>
        <dbReference type="ChEBI" id="CHEBI:78529"/>
        <dbReference type="ChEBI" id="CHEBI:456215"/>
        <dbReference type="EC" id="6.1.1.6"/>
    </reaction>
</comment>
<dbReference type="PROSITE" id="PS50862">
    <property type="entry name" value="AA_TRNA_LIGASE_II"/>
    <property type="match status" value="1"/>
</dbReference>
<evidence type="ECO:0000256" key="4">
    <source>
        <dbReference type="ARBA" id="ARBA00022741"/>
    </source>
</evidence>
<dbReference type="InterPro" id="IPR004365">
    <property type="entry name" value="NA-bd_OB_tRNA"/>
</dbReference>
<keyword evidence="2" id="KW-0436">Ligase</keyword>
<reference evidence="11" key="1">
    <citation type="submission" date="2022-08" db="EMBL/GenBank/DDBJ databases">
        <authorList>
            <person name="Kallberg Y."/>
            <person name="Tangrot J."/>
            <person name="Rosling A."/>
        </authorList>
    </citation>
    <scope>NUCLEOTIDE SEQUENCE</scope>
    <source>
        <strain evidence="11">Wild A</strain>
    </source>
</reference>
<dbReference type="GO" id="GO:0005524">
    <property type="term" value="F:ATP binding"/>
    <property type="evidence" value="ECO:0007669"/>
    <property type="project" value="UniProtKB-KW"/>
</dbReference>
<evidence type="ECO:0000256" key="8">
    <source>
        <dbReference type="ARBA" id="ARBA00048573"/>
    </source>
</evidence>
<dbReference type="PRINTS" id="PR00982">
    <property type="entry name" value="TRNASYNTHLYS"/>
</dbReference>
<dbReference type="SUPFAM" id="SSF50249">
    <property type="entry name" value="Nucleic acid-binding proteins"/>
    <property type="match status" value="1"/>
</dbReference>
<dbReference type="GO" id="GO:0005829">
    <property type="term" value="C:cytosol"/>
    <property type="evidence" value="ECO:0007669"/>
    <property type="project" value="TreeGrafter"/>
</dbReference>
<dbReference type="CDD" id="cd04322">
    <property type="entry name" value="LysRS_N"/>
    <property type="match status" value="1"/>
</dbReference>
<keyword evidence="6" id="KW-0030">Aminoacyl-tRNA synthetase</keyword>
<dbReference type="Proteomes" id="UP001153678">
    <property type="component" value="Unassembled WGS sequence"/>
</dbReference>
<protein>
    <recommendedName>
        <fullName evidence="1 9">Lysine--tRNA ligase</fullName>
        <ecNumber evidence="1 9">6.1.1.6</ecNumber>
    </recommendedName>
    <alternativeName>
        <fullName evidence="7 9">Lysyl-tRNA synthetase</fullName>
    </alternativeName>
</protein>
<evidence type="ECO:0000256" key="3">
    <source>
        <dbReference type="ARBA" id="ARBA00022723"/>
    </source>
</evidence>
<name>A0A9W4SAN7_9GLOM</name>
<keyword evidence="4" id="KW-0547">Nucleotide-binding</keyword>
<comment type="caution">
    <text evidence="11">The sequence shown here is derived from an EMBL/GenBank/DDBJ whole genome shotgun (WGS) entry which is preliminary data.</text>
</comment>
<evidence type="ECO:0000256" key="1">
    <source>
        <dbReference type="ARBA" id="ARBA00013166"/>
    </source>
</evidence>
<keyword evidence="12" id="KW-1185">Reference proteome</keyword>
<evidence type="ECO:0000313" key="11">
    <source>
        <dbReference type="EMBL" id="CAI2162900.1"/>
    </source>
</evidence>
<dbReference type="InterPro" id="IPR006195">
    <property type="entry name" value="aa-tRNA-synth_II"/>
</dbReference>
<dbReference type="Gene3D" id="3.30.930.10">
    <property type="entry name" value="Bira Bifunctional Protein, Domain 2"/>
    <property type="match status" value="1"/>
</dbReference>
<dbReference type="GO" id="GO:0000049">
    <property type="term" value="F:tRNA binding"/>
    <property type="evidence" value="ECO:0007669"/>
    <property type="project" value="TreeGrafter"/>
</dbReference>
<evidence type="ECO:0000256" key="9">
    <source>
        <dbReference type="RuleBase" id="RU003748"/>
    </source>
</evidence>
<evidence type="ECO:0000256" key="5">
    <source>
        <dbReference type="ARBA" id="ARBA00022840"/>
    </source>
</evidence>
<dbReference type="AlphaFoldDB" id="A0A9W4SAN7"/>
<dbReference type="InterPro" id="IPR002313">
    <property type="entry name" value="Lys-tRNA-ligase_II"/>
</dbReference>
<evidence type="ECO:0000313" key="12">
    <source>
        <dbReference type="Proteomes" id="UP001153678"/>
    </source>
</evidence>
<dbReference type="GO" id="GO:0046872">
    <property type="term" value="F:metal ion binding"/>
    <property type="evidence" value="ECO:0007669"/>
    <property type="project" value="UniProtKB-KW"/>
</dbReference>
<dbReference type="InterPro" id="IPR018149">
    <property type="entry name" value="Lys-tRNA-synth_II_C"/>
</dbReference>
<dbReference type="InterPro" id="IPR045864">
    <property type="entry name" value="aa-tRNA-synth_II/BPL/LPL"/>
</dbReference>
<keyword evidence="5" id="KW-0067">ATP-binding</keyword>
<gene>
    <name evidence="11" type="ORF">FWILDA_LOCUS794</name>
</gene>
<dbReference type="InterPro" id="IPR044136">
    <property type="entry name" value="Lys-tRNA-ligase_II_N"/>
</dbReference>
<dbReference type="OrthoDB" id="21243at2759"/>
<evidence type="ECO:0000259" key="10">
    <source>
        <dbReference type="PROSITE" id="PS50862"/>
    </source>
</evidence>
<dbReference type="EMBL" id="CAMKVN010000059">
    <property type="protein sequence ID" value="CAI2162900.1"/>
    <property type="molecule type" value="Genomic_DNA"/>
</dbReference>
<evidence type="ECO:0000256" key="2">
    <source>
        <dbReference type="ARBA" id="ARBA00022598"/>
    </source>
</evidence>
<dbReference type="Pfam" id="PF00152">
    <property type="entry name" value="tRNA-synt_2"/>
    <property type="match status" value="1"/>
</dbReference>
<dbReference type="GO" id="GO:0006430">
    <property type="term" value="P:lysyl-tRNA aminoacylation"/>
    <property type="evidence" value="ECO:0007669"/>
    <property type="project" value="InterPro"/>
</dbReference>
<dbReference type="InterPro" id="IPR004364">
    <property type="entry name" value="Aa-tRNA-synt_II"/>
</dbReference>
<evidence type="ECO:0000256" key="6">
    <source>
        <dbReference type="ARBA" id="ARBA00023146"/>
    </source>
</evidence>
<dbReference type="CDD" id="cd00775">
    <property type="entry name" value="LysRS_core"/>
    <property type="match status" value="1"/>
</dbReference>
<accession>A0A9W4SAN7</accession>
<dbReference type="Pfam" id="PF01336">
    <property type="entry name" value="tRNA_anti-codon"/>
    <property type="match status" value="1"/>
</dbReference>
<proteinExistence type="inferred from homology"/>
<feature type="domain" description="Aminoacyl-transfer RNA synthetases class-II family profile" evidence="10">
    <location>
        <begin position="173"/>
        <end position="485"/>
    </location>
</feature>
<evidence type="ECO:0000256" key="7">
    <source>
        <dbReference type="ARBA" id="ARBA00030563"/>
    </source>
</evidence>
<dbReference type="HAMAP" id="MF_00252">
    <property type="entry name" value="Lys_tRNA_synth_class2"/>
    <property type="match status" value="1"/>
</dbReference>
<dbReference type="NCBIfam" id="NF001756">
    <property type="entry name" value="PRK00484.1"/>
    <property type="match status" value="1"/>
</dbReference>
<dbReference type="GO" id="GO:0004824">
    <property type="term" value="F:lysine-tRNA ligase activity"/>
    <property type="evidence" value="ECO:0007669"/>
    <property type="project" value="UniProtKB-EC"/>
</dbReference>
<dbReference type="PANTHER" id="PTHR42918">
    <property type="entry name" value="LYSYL-TRNA SYNTHETASE"/>
    <property type="match status" value="1"/>
</dbReference>
<dbReference type="NCBIfam" id="TIGR00499">
    <property type="entry name" value="lysS_bact"/>
    <property type="match status" value="1"/>
</dbReference>
<dbReference type="PANTHER" id="PTHR42918:SF15">
    <property type="entry name" value="LYSINE--TRNA LIGASE, CHLOROPLASTIC_MITOCHONDRIAL"/>
    <property type="match status" value="1"/>
</dbReference>
<organism evidence="11 12">
    <name type="scientific">Funneliformis geosporum</name>
    <dbReference type="NCBI Taxonomy" id="1117311"/>
    <lineage>
        <taxon>Eukaryota</taxon>
        <taxon>Fungi</taxon>
        <taxon>Fungi incertae sedis</taxon>
        <taxon>Mucoromycota</taxon>
        <taxon>Glomeromycotina</taxon>
        <taxon>Glomeromycetes</taxon>
        <taxon>Glomerales</taxon>
        <taxon>Glomeraceae</taxon>
        <taxon>Funneliformis</taxon>
    </lineage>
</organism>